<comment type="cofactor">
    <cofactor evidence="7">
        <name>Mg(2+)</name>
        <dbReference type="ChEBI" id="CHEBI:18420"/>
    </cofactor>
</comment>
<feature type="binding site" evidence="7">
    <location>
        <position position="166"/>
    </location>
    <ligand>
        <name>Mg(2+)</name>
        <dbReference type="ChEBI" id="CHEBI:18420"/>
    </ligand>
</feature>
<name>A0A1V5MIC6_UNCT6</name>
<feature type="transmembrane region" description="Helical" evidence="8">
    <location>
        <begin position="148"/>
        <end position="166"/>
    </location>
</feature>
<dbReference type="Proteomes" id="UP000485484">
    <property type="component" value="Unassembled WGS sequence"/>
</dbReference>
<feature type="transmembrane region" description="Helical" evidence="8">
    <location>
        <begin position="227"/>
        <end position="246"/>
    </location>
</feature>
<comment type="subcellular location">
    <subcellularLocation>
        <location evidence="1">Cell membrane</location>
        <topology evidence="1">Multi-pass membrane protein</topology>
    </subcellularLocation>
</comment>
<evidence type="ECO:0000313" key="10">
    <source>
        <dbReference type="Proteomes" id="UP000485484"/>
    </source>
</evidence>
<feature type="transmembrane region" description="Helical" evidence="8">
    <location>
        <begin position="91"/>
        <end position="111"/>
    </location>
</feature>
<evidence type="ECO:0000256" key="6">
    <source>
        <dbReference type="ARBA" id="ARBA00023136"/>
    </source>
</evidence>
<dbReference type="Pfam" id="PF00953">
    <property type="entry name" value="Glycos_transf_4"/>
    <property type="match status" value="1"/>
</dbReference>
<gene>
    <name evidence="9" type="primary">tagO</name>
    <name evidence="9" type="ORF">BWY73_00531</name>
</gene>
<dbReference type="GO" id="GO:0036380">
    <property type="term" value="F:UDP-N-acetylglucosamine-undecaprenyl-phosphate N-acetylglucosaminephosphotransferase activity"/>
    <property type="evidence" value="ECO:0007669"/>
    <property type="project" value="UniProtKB-EC"/>
</dbReference>
<proteinExistence type="predicted"/>
<dbReference type="PANTHER" id="PTHR22926:SF3">
    <property type="entry name" value="UNDECAPRENYL-PHOSPHATE ALPHA-N-ACETYLGLUCOSAMINYL 1-PHOSPHATE TRANSFERASE"/>
    <property type="match status" value="1"/>
</dbReference>
<dbReference type="GO" id="GO:0046872">
    <property type="term" value="F:metal ion binding"/>
    <property type="evidence" value="ECO:0007669"/>
    <property type="project" value="UniProtKB-KW"/>
</dbReference>
<feature type="transmembrane region" description="Helical" evidence="8">
    <location>
        <begin position="49"/>
        <end position="71"/>
    </location>
</feature>
<feature type="transmembrane region" description="Helical" evidence="8">
    <location>
        <begin position="196"/>
        <end position="215"/>
    </location>
</feature>
<feature type="transmembrane region" description="Helical" evidence="8">
    <location>
        <begin position="329"/>
        <end position="349"/>
    </location>
</feature>
<evidence type="ECO:0000256" key="1">
    <source>
        <dbReference type="ARBA" id="ARBA00004651"/>
    </source>
</evidence>
<dbReference type="EC" id="2.7.8.33" evidence="9"/>
<dbReference type="CDD" id="cd06853">
    <property type="entry name" value="GT_WecA_like"/>
    <property type="match status" value="1"/>
</dbReference>
<organism evidence="9 10">
    <name type="scientific">candidate division TA06 bacterium ADurb.Bin417</name>
    <dbReference type="NCBI Taxonomy" id="1852828"/>
    <lineage>
        <taxon>Bacteria</taxon>
        <taxon>Bacteria division TA06</taxon>
    </lineage>
</organism>
<dbReference type="AlphaFoldDB" id="A0A1V5MIC6"/>
<keyword evidence="6 8" id="KW-0472">Membrane</keyword>
<reference evidence="9 10" key="1">
    <citation type="submission" date="2017-02" db="EMBL/GenBank/DDBJ databases">
        <title>Delving into the versatile metabolic prowess of the omnipresent phylum Bacteroidetes.</title>
        <authorList>
            <person name="Nobu M.K."/>
            <person name="Mei R."/>
            <person name="Narihiro T."/>
            <person name="Kuroda K."/>
            <person name="Liu W.-T."/>
        </authorList>
    </citation>
    <scope>NUCLEOTIDE SEQUENCE [LARGE SCALE GENOMIC DNA]</scope>
    <source>
        <strain evidence="9">ADurb.Bin417</strain>
    </source>
</reference>
<dbReference type="InterPro" id="IPR000715">
    <property type="entry name" value="Glycosyl_transferase_4"/>
</dbReference>
<evidence type="ECO:0000256" key="3">
    <source>
        <dbReference type="ARBA" id="ARBA00022679"/>
    </source>
</evidence>
<keyword evidence="2" id="KW-1003">Cell membrane</keyword>
<feature type="transmembrane region" description="Helical" evidence="8">
    <location>
        <begin position="123"/>
        <end position="142"/>
    </location>
</feature>
<evidence type="ECO:0000313" key="9">
    <source>
        <dbReference type="EMBL" id="OPZ93007.1"/>
    </source>
</evidence>
<keyword evidence="4 8" id="KW-0812">Transmembrane</keyword>
<comment type="caution">
    <text evidence="9">The sequence shown here is derived from an EMBL/GenBank/DDBJ whole genome shotgun (WGS) entry which is preliminary data.</text>
</comment>
<keyword evidence="7" id="KW-0460">Magnesium</keyword>
<dbReference type="EMBL" id="MWAK01000051">
    <property type="protein sequence ID" value="OPZ93007.1"/>
    <property type="molecule type" value="Genomic_DNA"/>
</dbReference>
<feature type="transmembrane region" description="Helical" evidence="8">
    <location>
        <begin position="306"/>
        <end position="323"/>
    </location>
</feature>
<feature type="transmembrane region" description="Helical" evidence="8">
    <location>
        <begin position="6"/>
        <end position="28"/>
    </location>
</feature>
<accession>A0A1V5MIC6</accession>
<evidence type="ECO:0000256" key="5">
    <source>
        <dbReference type="ARBA" id="ARBA00022989"/>
    </source>
</evidence>
<keyword evidence="3 9" id="KW-0808">Transferase</keyword>
<evidence type="ECO:0000256" key="7">
    <source>
        <dbReference type="PIRSR" id="PIRSR600715-1"/>
    </source>
</evidence>
<keyword evidence="5 8" id="KW-1133">Transmembrane helix</keyword>
<dbReference type="PANTHER" id="PTHR22926">
    <property type="entry name" value="PHOSPHO-N-ACETYLMURAMOYL-PENTAPEPTIDE-TRANSFERASE"/>
    <property type="match status" value="1"/>
</dbReference>
<dbReference type="GO" id="GO:0044038">
    <property type="term" value="P:cell wall macromolecule biosynthetic process"/>
    <property type="evidence" value="ECO:0007669"/>
    <property type="project" value="TreeGrafter"/>
</dbReference>
<dbReference type="GO" id="GO:0005886">
    <property type="term" value="C:plasma membrane"/>
    <property type="evidence" value="ECO:0007669"/>
    <property type="project" value="UniProtKB-SubCell"/>
</dbReference>
<protein>
    <submittedName>
        <fullName evidence="9">Putative undecaprenyl-phosphate N-acetylglucosaminyl 1-phosphate transferase</fullName>
        <ecNumber evidence="9">2.7.8.33</ecNumber>
    </submittedName>
</protein>
<keyword evidence="7" id="KW-0479">Metal-binding</keyword>
<evidence type="ECO:0000256" key="4">
    <source>
        <dbReference type="ARBA" id="ARBA00022692"/>
    </source>
</evidence>
<sequence>MWALVYLAIFLVSCLLSVLLVPFVRRVALAQGLVDHPGPRKVHQNPTPLLGGAAILVALLGTVLFGYLAFIPFGHLLPVALHRHLAGVVSVLPRLSLILFGGVLIFLFGLVDDLVGIRARWKLLGQAAIALLLFASGLRISLFLPGTAVPLLLTVGWLLFVTNSFNLLDNMDGLASGVAFIAAALFFLYAQVTGALFVSSLLAAFAGAVLGFLVYNRPPATIFLGEAGSTLLGYFLAVTGVTLTYYRQDSPSYLSVLAPVFILAIPIFDTLSVIAIRRREGRSIFTAGKDHLSHRLVRFGFSSREAVSIIYLLSLGLGLPALVLSHLSFAGSLILLLQGCIFLAVLSFLESRGNAS</sequence>
<evidence type="ECO:0000256" key="8">
    <source>
        <dbReference type="SAM" id="Phobius"/>
    </source>
</evidence>
<dbReference type="GO" id="GO:0071555">
    <property type="term" value="P:cell wall organization"/>
    <property type="evidence" value="ECO:0007669"/>
    <property type="project" value="TreeGrafter"/>
</dbReference>
<evidence type="ECO:0000256" key="2">
    <source>
        <dbReference type="ARBA" id="ARBA00022475"/>
    </source>
</evidence>
<dbReference type="GO" id="GO:0009103">
    <property type="term" value="P:lipopolysaccharide biosynthetic process"/>
    <property type="evidence" value="ECO:0007669"/>
    <property type="project" value="TreeGrafter"/>
</dbReference>
<feature type="transmembrane region" description="Helical" evidence="8">
    <location>
        <begin position="173"/>
        <end position="190"/>
    </location>
</feature>
<feature type="transmembrane region" description="Helical" evidence="8">
    <location>
        <begin position="252"/>
        <end position="276"/>
    </location>
</feature>